<dbReference type="Gene3D" id="1.20.58.520">
    <property type="entry name" value="Amidohydrolase"/>
    <property type="match status" value="1"/>
</dbReference>
<dbReference type="InterPro" id="IPR032466">
    <property type="entry name" value="Metal_Hydrolase"/>
</dbReference>
<feature type="domain" description="Amidohydrolase-related" evidence="1">
    <location>
        <begin position="53"/>
        <end position="427"/>
    </location>
</feature>
<dbReference type="InterPro" id="IPR006680">
    <property type="entry name" value="Amidohydro-rel"/>
</dbReference>
<dbReference type="PANTHER" id="PTHR43135">
    <property type="entry name" value="ALPHA-D-RIBOSE 1-METHYLPHOSPHONATE 5-TRIPHOSPHATE DIPHOSPHATASE"/>
    <property type="match status" value="1"/>
</dbReference>
<evidence type="ECO:0000259" key="1">
    <source>
        <dbReference type="Pfam" id="PF01979"/>
    </source>
</evidence>
<dbReference type="EMBL" id="WNWS01000353">
    <property type="protein sequence ID" value="KAE9969820.1"/>
    <property type="molecule type" value="Genomic_DNA"/>
</dbReference>
<reference evidence="2 3" key="1">
    <citation type="submission" date="2018-12" db="EMBL/GenBank/DDBJ databases">
        <title>Venturia inaequalis Genome Resource.</title>
        <authorList>
            <person name="Lichtner F.J."/>
        </authorList>
    </citation>
    <scope>NUCLEOTIDE SEQUENCE [LARGE SCALE GENOMIC DNA]</scope>
    <source>
        <strain evidence="2 3">120213</strain>
    </source>
</reference>
<dbReference type="Pfam" id="PF01979">
    <property type="entry name" value="Amidohydro_1"/>
    <property type="match status" value="1"/>
</dbReference>
<dbReference type="InterPro" id="IPR051781">
    <property type="entry name" value="Metallo-dep_Hydrolase"/>
</dbReference>
<organism evidence="2 3">
    <name type="scientific">Venturia inaequalis</name>
    <name type="common">Apple scab fungus</name>
    <dbReference type="NCBI Taxonomy" id="5025"/>
    <lineage>
        <taxon>Eukaryota</taxon>
        <taxon>Fungi</taxon>
        <taxon>Dikarya</taxon>
        <taxon>Ascomycota</taxon>
        <taxon>Pezizomycotina</taxon>
        <taxon>Dothideomycetes</taxon>
        <taxon>Pleosporomycetidae</taxon>
        <taxon>Venturiales</taxon>
        <taxon>Venturiaceae</taxon>
        <taxon>Venturia</taxon>
    </lineage>
</organism>
<dbReference type="GO" id="GO:0016810">
    <property type="term" value="F:hydrolase activity, acting on carbon-nitrogen (but not peptide) bonds"/>
    <property type="evidence" value="ECO:0007669"/>
    <property type="project" value="InterPro"/>
</dbReference>
<dbReference type="SUPFAM" id="SSF51556">
    <property type="entry name" value="Metallo-dependent hydrolases"/>
    <property type="match status" value="1"/>
</dbReference>
<dbReference type="Gene3D" id="3.30.110.90">
    <property type="entry name" value="Amidohydrolase"/>
    <property type="match status" value="1"/>
</dbReference>
<evidence type="ECO:0000313" key="2">
    <source>
        <dbReference type="EMBL" id="KAE9969820.1"/>
    </source>
</evidence>
<dbReference type="SUPFAM" id="SSF51338">
    <property type="entry name" value="Composite domain of metallo-dependent hydrolases"/>
    <property type="match status" value="1"/>
</dbReference>
<accession>A0A8H3YQJ8</accession>
<dbReference type="Gene3D" id="2.30.40.10">
    <property type="entry name" value="Urease, subunit C, domain 1"/>
    <property type="match status" value="1"/>
</dbReference>
<evidence type="ECO:0000313" key="3">
    <source>
        <dbReference type="Proteomes" id="UP000447873"/>
    </source>
</evidence>
<dbReference type="AlphaFoldDB" id="A0A8H3YQJ8"/>
<gene>
    <name evidence="2" type="ORF">EG328_006656</name>
</gene>
<name>A0A8H3YQJ8_VENIN</name>
<dbReference type="Proteomes" id="UP000447873">
    <property type="component" value="Unassembled WGS sequence"/>
</dbReference>
<protein>
    <recommendedName>
        <fullName evidence="1">Amidohydrolase-related domain-containing protein</fullName>
    </recommendedName>
</protein>
<dbReference type="Gene3D" id="3.40.50.10910">
    <property type="entry name" value="Amidohydrolase"/>
    <property type="match status" value="1"/>
</dbReference>
<dbReference type="PANTHER" id="PTHR43135:SF3">
    <property type="entry name" value="ALPHA-D-RIBOSE 1-METHYLPHOSPHONATE 5-TRIPHOSPHATE DIPHOSPHATASE"/>
    <property type="match status" value="1"/>
</dbReference>
<proteinExistence type="predicted"/>
<comment type="caution">
    <text evidence="2">The sequence shown here is derived from an EMBL/GenBank/DDBJ whole genome shotgun (WGS) entry which is preliminary data.</text>
</comment>
<sequence>MTSFIIRDVRLFDGHNEIENGYVLVDFGKIISLAAGPPSSSSNIKTISKPGHTLLPGLIDAHNHLHGGNVDALKQALRFGVTTIMDLHNEVDSFLKIKKAVAEEGFKRQGADFKCAGIAATIENGWPVPVVLAHNKSLETLAEIAKWPRLRTEEDVKVYLKENTANGADYIKLMHESGAAMGAEFTKPSLSLQKTIIDLAHQAGKITLAHALAMNDHIEILSCGIDGLAHAFYDQPPTKELIEAYRRNNAFLNPTLAAIGSLTTEGRELAEKYAHDPRAEGKLGEAERKRMCQCMDFKTEGSKVEYAYEAVRQLKDAGIDIVWFVFFSPSFNTRLTNTSGSDSAEPAVGTAWGLSLHQELHLFVSKCGLTPLEALRSATSVTARRMNFDDRGRIAPGLNADLLLVEGNPMVEIDDTLNVRGVWREGVLAMAWEGEF</sequence>
<dbReference type="InterPro" id="IPR011059">
    <property type="entry name" value="Metal-dep_hydrolase_composite"/>
</dbReference>